<evidence type="ECO:0000313" key="11">
    <source>
        <dbReference type="Proteomes" id="UP000256514"/>
    </source>
</evidence>
<dbReference type="PANTHER" id="PTHR30176">
    <property type="entry name" value="FERREDOXIN-TYPE PROTEIN NAPH"/>
    <property type="match status" value="1"/>
</dbReference>
<protein>
    <submittedName>
        <fullName evidence="10">Quinol dehydrogenase ferredoxin subunit NapH</fullName>
    </submittedName>
</protein>
<evidence type="ECO:0000256" key="2">
    <source>
        <dbReference type="ARBA" id="ARBA00022485"/>
    </source>
</evidence>
<feature type="transmembrane region" description="Helical" evidence="8">
    <location>
        <begin position="161"/>
        <end position="179"/>
    </location>
</feature>
<keyword evidence="1" id="KW-0813">Transport</keyword>
<dbReference type="SUPFAM" id="SSF54862">
    <property type="entry name" value="4Fe-4S ferredoxins"/>
    <property type="match status" value="1"/>
</dbReference>
<organism evidence="10 11">
    <name type="scientific">Helicobacter equorum</name>
    <dbReference type="NCBI Taxonomy" id="361872"/>
    <lineage>
        <taxon>Bacteria</taxon>
        <taxon>Pseudomonadati</taxon>
        <taxon>Campylobacterota</taxon>
        <taxon>Epsilonproteobacteria</taxon>
        <taxon>Campylobacterales</taxon>
        <taxon>Helicobacteraceae</taxon>
        <taxon>Helicobacter</taxon>
    </lineage>
</organism>
<evidence type="ECO:0000256" key="3">
    <source>
        <dbReference type="ARBA" id="ARBA00022723"/>
    </source>
</evidence>
<dbReference type="NCBIfam" id="TIGR02163">
    <property type="entry name" value="napH"/>
    <property type="match status" value="1"/>
</dbReference>
<keyword evidence="4" id="KW-0677">Repeat</keyword>
<keyword evidence="5" id="KW-0249">Electron transport</keyword>
<name>A0A3D8ILS4_9HELI</name>
<gene>
    <name evidence="10" type="ORF">CQA54_07875</name>
</gene>
<dbReference type="EMBL" id="NXLT01000008">
    <property type="protein sequence ID" value="RDU66178.1"/>
    <property type="molecule type" value="Genomic_DNA"/>
</dbReference>
<dbReference type="InterPro" id="IPR011886">
    <property type="entry name" value="NapH_MauN"/>
</dbReference>
<dbReference type="GO" id="GO:0046872">
    <property type="term" value="F:metal ion binding"/>
    <property type="evidence" value="ECO:0007669"/>
    <property type="project" value="UniProtKB-KW"/>
</dbReference>
<comment type="caution">
    <text evidence="10">The sequence shown here is derived from an EMBL/GenBank/DDBJ whole genome shotgun (WGS) entry which is preliminary data.</text>
</comment>
<dbReference type="RefSeq" id="WP_115571546.1">
    <property type="nucleotide sequence ID" value="NZ_NXLT01000008.1"/>
</dbReference>
<dbReference type="Proteomes" id="UP000256514">
    <property type="component" value="Unassembled WGS sequence"/>
</dbReference>
<evidence type="ECO:0000256" key="4">
    <source>
        <dbReference type="ARBA" id="ARBA00022737"/>
    </source>
</evidence>
<keyword evidence="2" id="KW-0004">4Fe-4S</keyword>
<keyword evidence="8" id="KW-1133">Transmembrane helix</keyword>
<feature type="transmembrane region" description="Helical" evidence="8">
    <location>
        <begin position="191"/>
        <end position="214"/>
    </location>
</feature>
<dbReference type="Gene3D" id="3.30.70.20">
    <property type="match status" value="1"/>
</dbReference>
<evidence type="ECO:0000256" key="1">
    <source>
        <dbReference type="ARBA" id="ARBA00022448"/>
    </source>
</evidence>
<dbReference type="GO" id="GO:0051539">
    <property type="term" value="F:4 iron, 4 sulfur cluster binding"/>
    <property type="evidence" value="ECO:0007669"/>
    <property type="project" value="UniProtKB-KW"/>
</dbReference>
<accession>A0A3D8ILS4</accession>
<feature type="domain" description="4Fe-4S ferredoxin-type" evidence="9">
    <location>
        <begin position="238"/>
        <end position="268"/>
    </location>
</feature>
<keyword evidence="11" id="KW-1185">Reference proteome</keyword>
<keyword evidence="7" id="KW-0411">Iron-sulfur</keyword>
<sequence length="306" mass="34018">MWLKKHRFLFLRRFTQIGILILFFVANCSFIFIDGTKHFVTQGDLSAFESGERNLAIAHNKHDVLPFRILEGNLSGSKILETIPMSDPLAFLQIFLAGGAISMDLLLGVLVVILVYGLFLGRGYCAFVCPINMVSDLANFLRRKLHIENVRFLAISRKAKFGVLFLSLLLSLVFGVLAWESISPISMLHRGVVFGMGVGFFGVLGVFLFDLFVLKNGFCGHICPLGAVYGLIGSKAMLRVRHNVQNCTKCMDCVRICPENQVLRMVGKYSAPVSDMACIKCGRCIEVCNDNALGFSILDYQKGEKK</sequence>
<evidence type="ECO:0000256" key="5">
    <source>
        <dbReference type="ARBA" id="ARBA00022982"/>
    </source>
</evidence>
<reference evidence="10 11" key="1">
    <citation type="submission" date="2018-04" db="EMBL/GenBank/DDBJ databases">
        <title>Novel Campyloabacter and Helicobacter Species and Strains.</title>
        <authorList>
            <person name="Mannion A.J."/>
            <person name="Shen Z."/>
            <person name="Fox J.G."/>
        </authorList>
    </citation>
    <scope>NUCLEOTIDE SEQUENCE [LARGE SCALE GENOMIC DNA]</scope>
    <source>
        <strain evidence="10 11">MIT 12-6600</strain>
    </source>
</reference>
<evidence type="ECO:0000256" key="6">
    <source>
        <dbReference type="ARBA" id="ARBA00023004"/>
    </source>
</evidence>
<proteinExistence type="predicted"/>
<dbReference type="AlphaFoldDB" id="A0A3D8ILS4"/>
<dbReference type="GO" id="GO:0005886">
    <property type="term" value="C:plasma membrane"/>
    <property type="evidence" value="ECO:0007669"/>
    <property type="project" value="TreeGrafter"/>
</dbReference>
<dbReference type="OrthoDB" id="9784262at2"/>
<keyword evidence="6" id="KW-0408">Iron</keyword>
<keyword evidence="8" id="KW-0472">Membrane</keyword>
<dbReference type="Pfam" id="PF12801">
    <property type="entry name" value="Fer4_5"/>
    <property type="match status" value="2"/>
</dbReference>
<evidence type="ECO:0000256" key="7">
    <source>
        <dbReference type="ARBA" id="ARBA00023014"/>
    </source>
</evidence>
<dbReference type="InterPro" id="IPR017896">
    <property type="entry name" value="4Fe4S_Fe-S-bd"/>
</dbReference>
<evidence type="ECO:0000313" key="10">
    <source>
        <dbReference type="EMBL" id="RDU66178.1"/>
    </source>
</evidence>
<feature type="transmembrane region" description="Helical" evidence="8">
    <location>
        <begin position="14"/>
        <end position="33"/>
    </location>
</feature>
<dbReference type="Pfam" id="PF13237">
    <property type="entry name" value="Fer4_10"/>
    <property type="match status" value="1"/>
</dbReference>
<feature type="domain" description="4Fe-4S ferredoxin-type" evidence="9">
    <location>
        <begin position="269"/>
        <end position="298"/>
    </location>
</feature>
<evidence type="ECO:0000259" key="9">
    <source>
        <dbReference type="PROSITE" id="PS51379"/>
    </source>
</evidence>
<keyword evidence="8" id="KW-0812">Transmembrane</keyword>
<dbReference type="InterPro" id="IPR051684">
    <property type="entry name" value="Electron_Trans/Redox"/>
</dbReference>
<dbReference type="PANTHER" id="PTHR30176:SF3">
    <property type="entry name" value="FERREDOXIN-TYPE PROTEIN NAPH"/>
    <property type="match status" value="1"/>
</dbReference>
<keyword evidence="3" id="KW-0479">Metal-binding</keyword>
<evidence type="ECO:0000256" key="8">
    <source>
        <dbReference type="SAM" id="Phobius"/>
    </source>
</evidence>
<feature type="transmembrane region" description="Helical" evidence="8">
    <location>
        <begin position="90"/>
        <end position="116"/>
    </location>
</feature>
<dbReference type="NCBIfam" id="NF007013">
    <property type="entry name" value="PRK09477.1"/>
    <property type="match status" value="1"/>
</dbReference>
<dbReference type="PROSITE" id="PS51379">
    <property type="entry name" value="4FE4S_FER_2"/>
    <property type="match status" value="2"/>
</dbReference>